<keyword evidence="3" id="KW-1185">Reference proteome</keyword>
<dbReference type="AlphaFoldDB" id="A0A8H7SA48"/>
<accession>A0A8H7SA48</accession>
<feature type="region of interest" description="Disordered" evidence="1">
    <location>
        <begin position="23"/>
        <end position="131"/>
    </location>
</feature>
<evidence type="ECO:0000313" key="3">
    <source>
        <dbReference type="Proteomes" id="UP000646827"/>
    </source>
</evidence>
<comment type="caution">
    <text evidence="2">The sequence shown here is derived from an EMBL/GenBank/DDBJ whole genome shotgun (WGS) entry which is preliminary data.</text>
</comment>
<feature type="compositionally biased region" description="Basic and acidic residues" evidence="1">
    <location>
        <begin position="74"/>
        <end position="88"/>
    </location>
</feature>
<proteinExistence type="predicted"/>
<dbReference type="OrthoDB" id="428577at2759"/>
<evidence type="ECO:0000313" key="2">
    <source>
        <dbReference type="EMBL" id="KAG2226499.1"/>
    </source>
</evidence>
<organism evidence="2 3">
    <name type="scientific">Circinella minor</name>
    <dbReference type="NCBI Taxonomy" id="1195481"/>
    <lineage>
        <taxon>Eukaryota</taxon>
        <taxon>Fungi</taxon>
        <taxon>Fungi incertae sedis</taxon>
        <taxon>Mucoromycota</taxon>
        <taxon>Mucoromycotina</taxon>
        <taxon>Mucoromycetes</taxon>
        <taxon>Mucorales</taxon>
        <taxon>Lichtheimiaceae</taxon>
        <taxon>Circinella</taxon>
    </lineage>
</organism>
<sequence>MASETKVIKAKLQRLHLQALSRNDEPVPSIKNRVSNPVERSIPGDYKNKTIEKEENESPLPPPPLPHIKLAKQKQVDTKDIHGDDKKIIKTSRIRTVTPSQAPNVLIKTAQKQKSKQQHERQEEEEEAVSLSLSLSSIPLATTNNARRGRQVKSKTNIEIKYKCTPSYRVIYAKDTGKYELDDSFTQRSDSQSTNVKPITVELQKDQYRISGTKENGTEIKSNWKKIPHHEEEYEYCDLFSKDLTETMGNRVLKI</sequence>
<evidence type="ECO:0000256" key="1">
    <source>
        <dbReference type="SAM" id="MobiDB-lite"/>
    </source>
</evidence>
<dbReference type="EMBL" id="JAEPRB010000016">
    <property type="protein sequence ID" value="KAG2226499.1"/>
    <property type="molecule type" value="Genomic_DNA"/>
</dbReference>
<reference evidence="2 3" key="1">
    <citation type="submission" date="2020-12" db="EMBL/GenBank/DDBJ databases">
        <title>Metabolic potential, ecology and presence of endohyphal bacteria is reflected in genomic diversity of Mucoromycotina.</title>
        <authorList>
            <person name="Muszewska A."/>
            <person name="Okrasinska A."/>
            <person name="Steczkiewicz K."/>
            <person name="Drgas O."/>
            <person name="Orlowska M."/>
            <person name="Perlinska-Lenart U."/>
            <person name="Aleksandrzak-Piekarczyk T."/>
            <person name="Szatraj K."/>
            <person name="Zielenkiewicz U."/>
            <person name="Pilsyk S."/>
            <person name="Malc E."/>
            <person name="Mieczkowski P."/>
            <person name="Kruszewska J.S."/>
            <person name="Biernat P."/>
            <person name="Pawlowska J."/>
        </authorList>
    </citation>
    <scope>NUCLEOTIDE SEQUENCE [LARGE SCALE GENOMIC DNA]</scope>
    <source>
        <strain evidence="2 3">CBS 142.35</strain>
    </source>
</reference>
<name>A0A8H7SA48_9FUNG</name>
<gene>
    <name evidence="2" type="ORF">INT45_014243</name>
</gene>
<dbReference type="Proteomes" id="UP000646827">
    <property type="component" value="Unassembled WGS sequence"/>
</dbReference>
<protein>
    <submittedName>
        <fullName evidence="2">Uncharacterized protein</fullName>
    </submittedName>
</protein>
<feature type="compositionally biased region" description="Polar residues" evidence="1">
    <location>
        <begin position="94"/>
        <end position="103"/>
    </location>
</feature>